<feature type="domain" description="DUF8173" evidence="2">
    <location>
        <begin position="197"/>
        <end position="339"/>
    </location>
</feature>
<dbReference type="OrthoDB" id="293642at2157"/>
<organism evidence="3 4">
    <name type="scientific">Natrarchaeobaculum aegyptiacum</name>
    <dbReference type="NCBI Taxonomy" id="745377"/>
    <lineage>
        <taxon>Archaea</taxon>
        <taxon>Methanobacteriati</taxon>
        <taxon>Methanobacteriota</taxon>
        <taxon>Stenosarchaea group</taxon>
        <taxon>Halobacteria</taxon>
        <taxon>Halobacteriales</taxon>
        <taxon>Natrialbaceae</taxon>
        <taxon>Natrarchaeobaculum</taxon>
    </lineage>
</organism>
<feature type="transmembrane region" description="Helical" evidence="1">
    <location>
        <begin position="296"/>
        <end position="313"/>
    </location>
</feature>
<protein>
    <submittedName>
        <fullName evidence="3">Cell shape determination protein CcmA</fullName>
    </submittedName>
</protein>
<keyword evidence="1" id="KW-1133">Transmembrane helix</keyword>
<dbReference type="KEGG" id="naj:B1756_14200"/>
<evidence type="ECO:0000256" key="1">
    <source>
        <dbReference type="SAM" id="Phobius"/>
    </source>
</evidence>
<keyword evidence="1" id="KW-0812">Transmembrane</keyword>
<evidence type="ECO:0000313" key="3">
    <source>
        <dbReference type="EMBL" id="ARS90762.1"/>
    </source>
</evidence>
<dbReference type="InterPro" id="IPR058486">
    <property type="entry name" value="DUF8173"/>
</dbReference>
<feature type="transmembrane region" description="Helical" evidence="1">
    <location>
        <begin position="235"/>
        <end position="262"/>
    </location>
</feature>
<dbReference type="Proteomes" id="UP000250088">
    <property type="component" value="Chromosome"/>
</dbReference>
<dbReference type="EMBL" id="CP019893">
    <property type="protein sequence ID" value="ARS90762.1"/>
    <property type="molecule type" value="Genomic_DNA"/>
</dbReference>
<keyword evidence="4" id="KW-1185">Reference proteome</keyword>
<accession>A0A2Z2HUA8</accession>
<reference evidence="4" key="1">
    <citation type="submission" date="2017-02" db="EMBL/GenBank/DDBJ databases">
        <title>Natronthermophilus aegyptiacus gen. nov.,sp. nov., an aerobic, extremely halophilic alkalithermophilic archaeon isolated from the athalassohaline Wadi An Natrun, Egypt.</title>
        <authorList>
            <person name="Zhao B."/>
        </authorList>
    </citation>
    <scope>NUCLEOTIDE SEQUENCE [LARGE SCALE GENOMIC DNA]</scope>
    <source>
        <strain evidence="4">JW/NM-HA 15</strain>
    </source>
</reference>
<gene>
    <name evidence="3" type="ORF">B1756_14200</name>
</gene>
<evidence type="ECO:0000313" key="4">
    <source>
        <dbReference type="Proteomes" id="UP000250088"/>
    </source>
</evidence>
<evidence type="ECO:0000259" key="2">
    <source>
        <dbReference type="Pfam" id="PF26514"/>
    </source>
</evidence>
<dbReference type="Pfam" id="PF26514">
    <property type="entry name" value="DUF8173"/>
    <property type="match status" value="1"/>
</dbReference>
<feature type="transmembrane region" description="Helical" evidence="1">
    <location>
        <begin position="194"/>
        <end position="215"/>
    </location>
</feature>
<feature type="transmembrane region" description="Helical" evidence="1">
    <location>
        <begin position="268"/>
        <end position="289"/>
    </location>
</feature>
<dbReference type="RefSeq" id="WP_086889130.1">
    <property type="nucleotide sequence ID" value="NZ_CP019893.1"/>
</dbReference>
<proteinExistence type="predicted"/>
<dbReference type="GeneID" id="32895248"/>
<dbReference type="AlphaFoldDB" id="A0A2Z2HUA8"/>
<name>A0A2Z2HUA8_9EURY</name>
<feature type="transmembrane region" description="Helical" evidence="1">
    <location>
        <begin position="319"/>
        <end position="337"/>
    </location>
</feature>
<sequence>MRQRYVRFALVVFLVGLLLASVPATAVAQSETGVGGGVVVQDGETVDSLEGVAGSVVVEEGGTVTGDVSGLAGDVRIHGTVEGDVSAAAGSLVIDGEVASDVSAGAGNVLIAEDGEVDGSLQAGAGTVQIDGAIGGDVAAGAETVRLGDEASIEGDLTYGGSLEGNTDAVAGDVTHDPTIGPEGIPTVQPFAEWAVSVYALALNLLLGAALLLVFPRFSATVARRVATSPVRSGFAGLGALVLVPVALVALLITILGIPIAFAGAFLFALYVWIAVIYGRFAVAAWILGRLDVHNRWLALLVGLVGAALIGQIPYLGGLVNFLLLLLGLGAVALALYDRRRAGSVTAGTGGPADGPAE</sequence>
<keyword evidence="1" id="KW-0472">Membrane</keyword>